<name>A0A8S2YT22_9BILA</name>
<dbReference type="EMBL" id="CAJOBA010119499">
    <property type="protein sequence ID" value="CAF4576251.1"/>
    <property type="molecule type" value="Genomic_DNA"/>
</dbReference>
<dbReference type="AlphaFoldDB" id="A0A8S2YT22"/>
<sequence>KNTKVFIACVSDEYTESDTCKNEFLFAKNTLRLPVILAVFGLGDKWRTTEVGMCSCKCDQINFQYENPTAFEDIYKFVDINLPKRQSSAVTKILTSTNKADIEAEENTTTA</sequence>
<reference evidence="1" key="1">
    <citation type="submission" date="2021-02" db="EMBL/GenBank/DDBJ databases">
        <authorList>
            <person name="Nowell W R."/>
        </authorList>
    </citation>
    <scope>NUCLEOTIDE SEQUENCE</scope>
</reference>
<evidence type="ECO:0000313" key="2">
    <source>
        <dbReference type="Proteomes" id="UP000682733"/>
    </source>
</evidence>
<organism evidence="1 2">
    <name type="scientific">Didymodactylos carnosus</name>
    <dbReference type="NCBI Taxonomy" id="1234261"/>
    <lineage>
        <taxon>Eukaryota</taxon>
        <taxon>Metazoa</taxon>
        <taxon>Spiralia</taxon>
        <taxon>Gnathifera</taxon>
        <taxon>Rotifera</taxon>
        <taxon>Eurotatoria</taxon>
        <taxon>Bdelloidea</taxon>
        <taxon>Philodinida</taxon>
        <taxon>Philodinidae</taxon>
        <taxon>Didymodactylos</taxon>
    </lineage>
</organism>
<feature type="non-terminal residue" evidence="1">
    <location>
        <position position="111"/>
    </location>
</feature>
<gene>
    <name evidence="1" type="ORF">TMI583_LOCUS50293</name>
</gene>
<evidence type="ECO:0008006" key="3">
    <source>
        <dbReference type="Google" id="ProtNLM"/>
    </source>
</evidence>
<protein>
    <recommendedName>
        <fullName evidence="3">TIR domain-containing protein</fullName>
    </recommendedName>
</protein>
<dbReference type="Proteomes" id="UP000682733">
    <property type="component" value="Unassembled WGS sequence"/>
</dbReference>
<dbReference type="PANTHER" id="PTHR47508">
    <property type="entry name" value="SAM DOMAIN-CONTAINING PROTEIN-RELATED"/>
    <property type="match status" value="1"/>
</dbReference>
<accession>A0A8S2YT22</accession>
<evidence type="ECO:0000313" key="1">
    <source>
        <dbReference type="EMBL" id="CAF4576251.1"/>
    </source>
</evidence>
<proteinExistence type="predicted"/>
<feature type="non-terminal residue" evidence="1">
    <location>
        <position position="1"/>
    </location>
</feature>
<comment type="caution">
    <text evidence="1">The sequence shown here is derived from an EMBL/GenBank/DDBJ whole genome shotgun (WGS) entry which is preliminary data.</text>
</comment>
<dbReference type="PANTHER" id="PTHR47508:SF1">
    <property type="entry name" value="NON-SPECIFIC SERINE_THREONINE PROTEIN KINASE"/>
    <property type="match status" value="1"/>
</dbReference>